<evidence type="ECO:0000313" key="1">
    <source>
        <dbReference type="EMBL" id="GAA5228038.1"/>
    </source>
</evidence>
<comment type="caution">
    <text evidence="1">The sequence shown here is derived from an EMBL/GenBank/DDBJ whole genome shotgun (WGS) entry which is preliminary data.</text>
</comment>
<dbReference type="Proteomes" id="UP001501257">
    <property type="component" value="Unassembled WGS sequence"/>
</dbReference>
<dbReference type="EMBL" id="BAABLK010000034">
    <property type="protein sequence ID" value="GAA5228038.1"/>
    <property type="molecule type" value="Genomic_DNA"/>
</dbReference>
<evidence type="ECO:0000313" key="2">
    <source>
        <dbReference type="Proteomes" id="UP001501257"/>
    </source>
</evidence>
<gene>
    <name evidence="1" type="ORF">GCM10025778_25710</name>
</gene>
<reference evidence="2" key="1">
    <citation type="journal article" date="2019" name="Int. J. Syst. Evol. Microbiol.">
        <title>The Global Catalogue of Microorganisms (GCM) 10K type strain sequencing project: providing services to taxonomists for standard genome sequencing and annotation.</title>
        <authorList>
            <consortium name="The Broad Institute Genomics Platform"/>
            <consortium name="The Broad Institute Genome Sequencing Center for Infectious Disease"/>
            <person name="Wu L."/>
            <person name="Ma J."/>
        </authorList>
    </citation>
    <scope>NUCLEOTIDE SEQUENCE [LARGE SCALE GENOMIC DNA]</scope>
    <source>
        <strain evidence="2">JCM 18952</strain>
    </source>
</reference>
<dbReference type="RefSeq" id="WP_210099960.1">
    <property type="nucleotide sequence ID" value="NZ_BAABLK010000034.1"/>
</dbReference>
<dbReference type="Gene3D" id="3.40.30.10">
    <property type="entry name" value="Glutaredoxin"/>
    <property type="match status" value="1"/>
</dbReference>
<dbReference type="InterPro" id="IPR008554">
    <property type="entry name" value="Glutaredoxin-like"/>
</dbReference>
<organism evidence="1 2">
    <name type="scientific">Paeniglutamicibacter antarcticus</name>
    <dbReference type="NCBI Taxonomy" id="494023"/>
    <lineage>
        <taxon>Bacteria</taxon>
        <taxon>Bacillati</taxon>
        <taxon>Actinomycetota</taxon>
        <taxon>Actinomycetes</taxon>
        <taxon>Micrococcales</taxon>
        <taxon>Micrococcaceae</taxon>
        <taxon>Paeniglutamicibacter</taxon>
    </lineage>
</organism>
<proteinExistence type="predicted"/>
<dbReference type="SUPFAM" id="SSF52833">
    <property type="entry name" value="Thioredoxin-like"/>
    <property type="match status" value="1"/>
</dbReference>
<keyword evidence="2" id="KW-1185">Reference proteome</keyword>
<name>A0ABP9TQ94_9MICC</name>
<accession>A0ABP9TQ94</accession>
<dbReference type="InterPro" id="IPR036249">
    <property type="entry name" value="Thioredoxin-like_sf"/>
</dbReference>
<sequence>MSSVQNPREIALLVRSGCHLCGAAEKTLDEVTSRLGYTWHSVDIEQDQDLLARHSEEVPVLLVDGRVRDFWVIDAQRLESLLTS</sequence>
<dbReference type="Pfam" id="PF05768">
    <property type="entry name" value="Glrx-like"/>
    <property type="match status" value="1"/>
</dbReference>
<protein>
    <recommendedName>
        <fullName evidence="3">Glutaredoxin family protein</fullName>
    </recommendedName>
</protein>
<evidence type="ECO:0008006" key="3">
    <source>
        <dbReference type="Google" id="ProtNLM"/>
    </source>
</evidence>